<comment type="caution">
    <text evidence="6">The sequence shown here is derived from an EMBL/GenBank/DDBJ whole genome shotgun (WGS) entry which is preliminary data.</text>
</comment>
<evidence type="ECO:0000256" key="3">
    <source>
        <dbReference type="ARBA" id="ARBA00023002"/>
    </source>
</evidence>
<feature type="domain" description="Luciferase-like" evidence="5">
    <location>
        <begin position="19"/>
        <end position="318"/>
    </location>
</feature>
<dbReference type="Gene3D" id="3.20.20.30">
    <property type="entry name" value="Luciferase-like domain"/>
    <property type="match status" value="1"/>
</dbReference>
<dbReference type="InterPro" id="IPR011251">
    <property type="entry name" value="Luciferase-like_dom"/>
</dbReference>
<evidence type="ECO:0000313" key="7">
    <source>
        <dbReference type="Proteomes" id="UP000321933"/>
    </source>
</evidence>
<evidence type="ECO:0000256" key="2">
    <source>
        <dbReference type="ARBA" id="ARBA00022630"/>
    </source>
</evidence>
<dbReference type="GO" id="GO:0004497">
    <property type="term" value="F:monooxygenase activity"/>
    <property type="evidence" value="ECO:0007669"/>
    <property type="project" value="UniProtKB-KW"/>
</dbReference>
<dbReference type="InterPro" id="IPR050766">
    <property type="entry name" value="Bact_Lucif_Oxidored"/>
</dbReference>
<dbReference type="GO" id="GO:0005829">
    <property type="term" value="C:cytosol"/>
    <property type="evidence" value="ECO:0007669"/>
    <property type="project" value="TreeGrafter"/>
</dbReference>
<dbReference type="AlphaFoldDB" id="A0A5C8ZTI7"/>
<dbReference type="PANTHER" id="PTHR30137:SF16">
    <property type="entry name" value="BLL0895 PROTEIN"/>
    <property type="match status" value="1"/>
</dbReference>
<dbReference type="InterPro" id="IPR036661">
    <property type="entry name" value="Luciferase-like_sf"/>
</dbReference>
<keyword evidence="3" id="KW-0560">Oxidoreductase</keyword>
<keyword evidence="2" id="KW-0285">Flavoprotein</keyword>
<evidence type="ECO:0000313" key="6">
    <source>
        <dbReference type="EMBL" id="TXS91765.1"/>
    </source>
</evidence>
<reference evidence="6 7" key="1">
    <citation type="submission" date="2019-08" db="EMBL/GenBank/DDBJ databases">
        <title>Parahaliea maris sp. nov., isolated from the surface seawater.</title>
        <authorList>
            <person name="Liu Y."/>
        </authorList>
    </citation>
    <scope>NUCLEOTIDE SEQUENCE [LARGE SCALE GENOMIC DNA]</scope>
    <source>
        <strain evidence="6 7">S2-26</strain>
    </source>
</reference>
<gene>
    <name evidence="6" type="ORF">FVW59_11480</name>
</gene>
<accession>A0A5C8ZTI7</accession>
<keyword evidence="7" id="KW-1185">Reference proteome</keyword>
<name>A0A5C8ZTI7_9GAMM</name>
<organism evidence="6 7">
    <name type="scientific">Parahaliea aestuarii</name>
    <dbReference type="NCBI Taxonomy" id="1852021"/>
    <lineage>
        <taxon>Bacteria</taxon>
        <taxon>Pseudomonadati</taxon>
        <taxon>Pseudomonadota</taxon>
        <taxon>Gammaproteobacteria</taxon>
        <taxon>Cellvibrionales</taxon>
        <taxon>Halieaceae</taxon>
        <taxon>Parahaliea</taxon>
    </lineage>
</organism>
<keyword evidence="4" id="KW-0503">Monooxygenase</keyword>
<evidence type="ECO:0000256" key="1">
    <source>
        <dbReference type="ARBA" id="ARBA00010426"/>
    </source>
</evidence>
<proteinExistence type="inferred from homology"/>
<dbReference type="GO" id="GO:0016705">
    <property type="term" value="F:oxidoreductase activity, acting on paired donors, with incorporation or reduction of molecular oxygen"/>
    <property type="evidence" value="ECO:0007669"/>
    <property type="project" value="InterPro"/>
</dbReference>
<dbReference type="OrthoDB" id="7903015at2"/>
<dbReference type="Pfam" id="PF00296">
    <property type="entry name" value="Bac_luciferase"/>
    <property type="match status" value="1"/>
</dbReference>
<sequence>MYRENPVTYQPRRLRFGAFFAPFHNDRTSPTFAIERDLDLVQWLDTMDFDEAWIGEHHSGAYECIASPELFIATAAERTRHIRMGTGVSSLSYHQPLILADRIAQLDHQTRGRIMFGVGPGQLVADAYMMGVDPQSLRERMGESLDVLVKLLRGETVTAKTDWFTLNEARMHILPYQEDLEVVVASAISPSGARLAGQYGAGMLSVAASSPKGFEALADSWAICESKAEEYQQTVDRRTWRVVAPIHIAETREQARQDLEYGLMDMFNYFHKFGGSLFPQVKDLDEAIEVWTTGGLGAFGVGLVGTPDDLVEHIQKLQHQSGGFGSFLSLAHNAANYEATKKSYELIARYVMPHFQHCNDNRTPSLEWASSNADRFMAEYMGGIEKAFKQHEDEIEAKKQKAG</sequence>
<dbReference type="Proteomes" id="UP000321933">
    <property type="component" value="Unassembled WGS sequence"/>
</dbReference>
<dbReference type="PANTHER" id="PTHR30137">
    <property type="entry name" value="LUCIFERASE-LIKE MONOOXYGENASE"/>
    <property type="match status" value="1"/>
</dbReference>
<dbReference type="SUPFAM" id="SSF51679">
    <property type="entry name" value="Bacterial luciferase-like"/>
    <property type="match status" value="1"/>
</dbReference>
<evidence type="ECO:0000259" key="5">
    <source>
        <dbReference type="Pfam" id="PF00296"/>
    </source>
</evidence>
<comment type="similarity">
    <text evidence="1">Belongs to the bacterial luciferase oxidoreductase family.</text>
</comment>
<protein>
    <submittedName>
        <fullName evidence="6">LLM class flavin-dependent oxidoreductase</fullName>
    </submittedName>
</protein>
<evidence type="ECO:0000256" key="4">
    <source>
        <dbReference type="ARBA" id="ARBA00023033"/>
    </source>
</evidence>
<dbReference type="EMBL" id="VRYZ01000004">
    <property type="protein sequence ID" value="TXS91765.1"/>
    <property type="molecule type" value="Genomic_DNA"/>
</dbReference>